<feature type="transmembrane region" description="Helical" evidence="7">
    <location>
        <begin position="21"/>
        <end position="40"/>
    </location>
</feature>
<feature type="domain" description="ABC3 transporter permease C-terminal" evidence="8">
    <location>
        <begin position="249"/>
        <end position="372"/>
    </location>
</feature>
<dbReference type="GO" id="GO:0005886">
    <property type="term" value="C:plasma membrane"/>
    <property type="evidence" value="ECO:0007669"/>
    <property type="project" value="UniProtKB-SubCell"/>
</dbReference>
<feature type="transmembrane region" description="Helical" evidence="7">
    <location>
        <begin position="299"/>
        <end position="324"/>
    </location>
</feature>
<dbReference type="PANTHER" id="PTHR30572:SF4">
    <property type="entry name" value="ABC TRANSPORTER PERMEASE YTRF"/>
    <property type="match status" value="1"/>
</dbReference>
<evidence type="ECO:0000256" key="4">
    <source>
        <dbReference type="ARBA" id="ARBA00022989"/>
    </source>
</evidence>
<evidence type="ECO:0000256" key="5">
    <source>
        <dbReference type="ARBA" id="ARBA00023136"/>
    </source>
</evidence>
<evidence type="ECO:0000256" key="1">
    <source>
        <dbReference type="ARBA" id="ARBA00004651"/>
    </source>
</evidence>
<evidence type="ECO:0000256" key="6">
    <source>
        <dbReference type="ARBA" id="ARBA00038076"/>
    </source>
</evidence>
<protein>
    <submittedName>
        <fullName evidence="10">Putative ABC transport system permease protein</fullName>
    </submittedName>
</protein>
<evidence type="ECO:0000259" key="8">
    <source>
        <dbReference type="Pfam" id="PF02687"/>
    </source>
</evidence>
<dbReference type="AlphaFoldDB" id="H6LI70"/>
<dbReference type="InterPro" id="IPR003838">
    <property type="entry name" value="ABC3_permease_C"/>
</dbReference>
<feature type="transmembrane region" description="Helical" evidence="7">
    <location>
        <begin position="581"/>
        <end position="602"/>
    </location>
</feature>
<dbReference type="InterPro" id="IPR025857">
    <property type="entry name" value="MacB_PCD"/>
</dbReference>
<evidence type="ECO:0000256" key="3">
    <source>
        <dbReference type="ARBA" id="ARBA00022692"/>
    </source>
</evidence>
<feature type="domain" description="MacB-like periplasmic core" evidence="9">
    <location>
        <begin position="21"/>
        <end position="213"/>
    </location>
</feature>
<dbReference type="STRING" id="931626.Awo_c30420"/>
<accession>H6LI70</accession>
<proteinExistence type="inferred from homology"/>
<dbReference type="Pfam" id="PF02687">
    <property type="entry name" value="FtsX"/>
    <property type="match status" value="2"/>
</dbReference>
<gene>
    <name evidence="10" type="ordered locus">Awo_c30420</name>
</gene>
<keyword evidence="5 7" id="KW-0472">Membrane</keyword>
<dbReference type="Proteomes" id="UP000007177">
    <property type="component" value="Chromosome"/>
</dbReference>
<feature type="domain" description="ABC3 transporter permease C-terminal" evidence="8">
    <location>
        <begin position="536"/>
        <end position="645"/>
    </location>
</feature>
<evidence type="ECO:0000256" key="2">
    <source>
        <dbReference type="ARBA" id="ARBA00022475"/>
    </source>
</evidence>
<keyword evidence="4 7" id="KW-1133">Transmembrane helix</keyword>
<dbReference type="RefSeq" id="WP_014357367.1">
    <property type="nucleotide sequence ID" value="NC_016894.1"/>
</dbReference>
<feature type="transmembrane region" description="Helical" evidence="7">
    <location>
        <begin position="614"/>
        <end position="637"/>
    </location>
</feature>
<keyword evidence="2" id="KW-1003">Cell membrane</keyword>
<feature type="transmembrane region" description="Helical" evidence="7">
    <location>
        <begin position="525"/>
        <end position="546"/>
    </location>
</feature>
<reference evidence="10 11" key="2">
    <citation type="journal article" date="2012" name="PLoS ONE">
        <title>An ancient pathway combining carbon dioxide fixation with the generation and utilization of a sodium ion gradient for ATP synthesis.</title>
        <authorList>
            <person name="Poehlein A."/>
            <person name="Schmidt S."/>
            <person name="Kaster A.K."/>
            <person name="Goenrich M."/>
            <person name="Vollmers J."/>
            <person name="Thurmer A."/>
            <person name="Bertsch J."/>
            <person name="Schuchmann K."/>
            <person name="Voigt B."/>
            <person name="Hecker M."/>
            <person name="Daniel R."/>
            <person name="Thauer R.K."/>
            <person name="Gottschalk G."/>
            <person name="Muller V."/>
        </authorList>
    </citation>
    <scope>NUCLEOTIDE SEQUENCE [LARGE SCALE GENOMIC DNA]</scope>
    <source>
        <strain evidence="11">ATCC 29683 / DSM 1030 / JCM 2381 / KCTC 1655 / WB1</strain>
    </source>
</reference>
<feature type="transmembrane region" description="Helical" evidence="7">
    <location>
        <begin position="241"/>
        <end position="266"/>
    </location>
</feature>
<evidence type="ECO:0000313" key="11">
    <source>
        <dbReference type="Proteomes" id="UP000007177"/>
    </source>
</evidence>
<dbReference type="InterPro" id="IPR050250">
    <property type="entry name" value="Macrolide_Exporter_MacB"/>
</dbReference>
<dbReference type="HOGENOM" id="CLU_010964_2_1_9"/>
<dbReference type="KEGG" id="awo:Awo_c30420"/>
<dbReference type="PANTHER" id="PTHR30572">
    <property type="entry name" value="MEMBRANE COMPONENT OF TRANSPORTER-RELATED"/>
    <property type="match status" value="1"/>
</dbReference>
<reference evidence="11" key="1">
    <citation type="submission" date="2011-07" db="EMBL/GenBank/DDBJ databases">
        <title>Complete genome sequence of Acetobacterium woodii.</title>
        <authorList>
            <person name="Poehlein A."/>
            <person name="Schmidt S."/>
            <person name="Kaster A.-K."/>
            <person name="Goenrich M."/>
            <person name="Vollmers J."/>
            <person name="Thuermer A."/>
            <person name="Gottschalk G."/>
            <person name="Thauer R.K."/>
            <person name="Daniel R."/>
            <person name="Mueller V."/>
        </authorList>
    </citation>
    <scope>NUCLEOTIDE SEQUENCE [LARGE SCALE GENOMIC DNA]</scope>
    <source>
        <strain evidence="11">ATCC 29683 / DSM 1030 / JCM 2381 / KCTC 1655 / WB1</strain>
    </source>
</reference>
<dbReference type="EMBL" id="CP002987">
    <property type="protein sequence ID" value="AFA49770.1"/>
    <property type="molecule type" value="Genomic_DNA"/>
</dbReference>
<dbReference type="GO" id="GO:0022857">
    <property type="term" value="F:transmembrane transporter activity"/>
    <property type="evidence" value="ECO:0007669"/>
    <property type="project" value="TreeGrafter"/>
</dbReference>
<evidence type="ECO:0000256" key="7">
    <source>
        <dbReference type="SAM" id="Phobius"/>
    </source>
</evidence>
<dbReference type="eggNOG" id="COG0577">
    <property type="taxonomic scope" value="Bacteria"/>
</dbReference>
<name>H6LI70_ACEWD</name>
<dbReference type="Pfam" id="PF12704">
    <property type="entry name" value="MacB_PCD"/>
    <property type="match status" value="1"/>
</dbReference>
<evidence type="ECO:0000259" key="9">
    <source>
        <dbReference type="Pfam" id="PF12704"/>
    </source>
</evidence>
<comment type="subcellular location">
    <subcellularLocation>
        <location evidence="1">Cell membrane</location>
        <topology evidence="1">Multi-pass membrane protein</topology>
    </subcellularLocation>
</comment>
<sequence>MKNYLDLAPKYLSGHKNKTRLTIFSVVMAVALVVGIFSMLDALVKFEKNQVLKSEGNYHLLIRNPTQNEIDTVISRIDVANSGVLKDLGEGKINDDTCALGYIDAGFADNLNIILIEGKRPTNDQEIVLEKWYLDQQDLNIGDTINIIRSNGSAGNYMISGVINDWGATKAAAIPFVFVSKETSERLTTVASQYFVLFKKGVNIKNAENEIANVLNISEDRIGYNEGLLALMLQTKNNRVLTFYLIGSVLFALVLVTGVVMIYNTFNISVMDRIRQFGMLRCIGTSKKQIRRIVRRESLIISLKAIPLGILAGILISLVCSVVLKIYNPQLFGDIAILNFSAIGIGAGLLTGFMTVFIASMLPANKAAKVSPVHAVNAITEVKISLKPKRGFLTRLFPVEIAMGINSAVNKKRTMVLMTSSIAISIILFLGFSVLVNPIFLGMKTDKPYTEDLTLTSDQPMTPELLQKLAQIENIQILGQPTEHLIDLQLNGKNGEQTVARVKTMIDETITLHDKRQMNAEAQNAFMTVAVFIYGFVAVIALISILNMINTMNASVVSSAKYLALLRAVGMSDKQLDKMVLTQAITYSLTGCIMGCMGGLLLQKKLLDFLAANWSFPLSQIVGIVIICVMTGALSVIGPLKKIKQTGISETMATTGSM</sequence>
<feature type="transmembrane region" description="Helical" evidence="7">
    <location>
        <begin position="336"/>
        <end position="359"/>
    </location>
</feature>
<evidence type="ECO:0000313" key="10">
    <source>
        <dbReference type="EMBL" id="AFA49770.1"/>
    </source>
</evidence>
<dbReference type="OrthoDB" id="9793166at2"/>
<keyword evidence="11" id="KW-1185">Reference proteome</keyword>
<keyword evidence="3 7" id="KW-0812">Transmembrane</keyword>
<feature type="transmembrane region" description="Helical" evidence="7">
    <location>
        <begin position="415"/>
        <end position="440"/>
    </location>
</feature>
<comment type="similarity">
    <text evidence="6">Belongs to the ABC-4 integral membrane protein family.</text>
</comment>
<organism evidence="10 11">
    <name type="scientific">Acetobacterium woodii (strain ATCC 29683 / DSM 1030 / JCM 2381 / KCTC 1655 / WB1)</name>
    <dbReference type="NCBI Taxonomy" id="931626"/>
    <lineage>
        <taxon>Bacteria</taxon>
        <taxon>Bacillati</taxon>
        <taxon>Bacillota</taxon>
        <taxon>Clostridia</taxon>
        <taxon>Eubacteriales</taxon>
        <taxon>Eubacteriaceae</taxon>
        <taxon>Acetobacterium</taxon>
    </lineage>
</organism>